<dbReference type="EMBL" id="JAZHOV010000010">
    <property type="protein sequence ID" value="MEF2256295.1"/>
    <property type="molecule type" value="Genomic_DNA"/>
</dbReference>
<accession>A0ABU7V9G6</accession>
<dbReference type="SUPFAM" id="SSF53590">
    <property type="entry name" value="Nucleoside hydrolase"/>
    <property type="match status" value="1"/>
</dbReference>
<evidence type="ECO:0000259" key="3">
    <source>
        <dbReference type="Pfam" id="PF01156"/>
    </source>
</evidence>
<name>A0ABU7V9G6_9MICO</name>
<proteinExistence type="predicted"/>
<evidence type="ECO:0000256" key="1">
    <source>
        <dbReference type="ARBA" id="ARBA00022801"/>
    </source>
</evidence>
<gene>
    <name evidence="4" type="ORF">V2V91_14320</name>
</gene>
<evidence type="ECO:0000313" key="5">
    <source>
        <dbReference type="Proteomes" id="UP001351900"/>
    </source>
</evidence>
<protein>
    <submittedName>
        <fullName evidence="4">Nucleoside hydrolase</fullName>
    </submittedName>
</protein>
<dbReference type="InterPro" id="IPR036452">
    <property type="entry name" value="Ribo_hydro-like"/>
</dbReference>
<dbReference type="PANTHER" id="PTHR12304">
    <property type="entry name" value="INOSINE-URIDINE PREFERRING NUCLEOSIDE HYDROLASE"/>
    <property type="match status" value="1"/>
</dbReference>
<comment type="caution">
    <text evidence="4">The sequence shown here is derived from an EMBL/GenBank/DDBJ whole genome shotgun (WGS) entry which is preliminary data.</text>
</comment>
<dbReference type="InterPro" id="IPR001910">
    <property type="entry name" value="Inosine/uridine_hydrolase_dom"/>
</dbReference>
<sequence length="322" mass="33334">MTAPLALYLDCDTGIDDTVALAYLLRSPLVELVGVGTVSGNTDAAQAARNTLDLLAVAGFPDIPVAVGAHDHLTHAYGGGAPHVHGDNGIGGVILPDSGVSPDPRDAADLLLELSHAYAGSLHLLTIGPVTNIALALERDPTLPSRIAGVTTMGGAALVPGNITPAAEANIFNDPEAADVLTRADWDVTFVPLDVTMNHVLTDGDRGRLLASADPFARAVGEILDHYLDFYVPQFGERLSPLHDPLAAMTAAGAPGIGRSLRVPVVIDTTDGPSRGSTVVDMRGQRLGPRDHDGVRTRVLFDGADALTEHLVSTILGGTATL</sequence>
<feature type="domain" description="Inosine/uridine-preferring nucleoside hydrolase" evidence="3">
    <location>
        <begin position="8"/>
        <end position="291"/>
    </location>
</feature>
<dbReference type="CDD" id="cd02650">
    <property type="entry name" value="nuc_hydro_CaPnhB"/>
    <property type="match status" value="1"/>
</dbReference>
<reference evidence="4 5" key="1">
    <citation type="submission" date="2024-01" db="EMBL/GenBank/DDBJ databases">
        <title>the genome sequence of strain Microbacterium schleiferi NBRC 15075.</title>
        <authorList>
            <person name="Ding Y."/>
            <person name="Zhang G."/>
        </authorList>
    </citation>
    <scope>NUCLEOTIDE SEQUENCE [LARGE SCALE GENOMIC DNA]</scope>
    <source>
        <strain evidence="4 5">NBRC 15075</strain>
    </source>
</reference>
<dbReference type="PROSITE" id="PS01247">
    <property type="entry name" value="IUNH"/>
    <property type="match status" value="1"/>
</dbReference>
<dbReference type="InterPro" id="IPR015910">
    <property type="entry name" value="I/U_nuclsd_hydro_CS"/>
</dbReference>
<dbReference type="GO" id="GO:0016787">
    <property type="term" value="F:hydrolase activity"/>
    <property type="evidence" value="ECO:0007669"/>
    <property type="project" value="UniProtKB-KW"/>
</dbReference>
<dbReference type="InterPro" id="IPR023186">
    <property type="entry name" value="IUNH"/>
</dbReference>
<keyword evidence="2" id="KW-0326">Glycosidase</keyword>
<evidence type="ECO:0000256" key="2">
    <source>
        <dbReference type="ARBA" id="ARBA00023295"/>
    </source>
</evidence>
<keyword evidence="1 4" id="KW-0378">Hydrolase</keyword>
<dbReference type="RefSeq" id="WP_331792367.1">
    <property type="nucleotide sequence ID" value="NZ_BAAAUO010000006.1"/>
</dbReference>
<dbReference type="Pfam" id="PF01156">
    <property type="entry name" value="IU_nuc_hydro"/>
    <property type="match status" value="1"/>
</dbReference>
<dbReference type="PANTHER" id="PTHR12304:SF4">
    <property type="entry name" value="URIDINE NUCLEOSIDASE"/>
    <property type="match status" value="1"/>
</dbReference>
<organism evidence="4 5">
    <name type="scientific">Microbacterium schleiferi</name>
    <dbReference type="NCBI Taxonomy" id="69362"/>
    <lineage>
        <taxon>Bacteria</taxon>
        <taxon>Bacillati</taxon>
        <taxon>Actinomycetota</taxon>
        <taxon>Actinomycetes</taxon>
        <taxon>Micrococcales</taxon>
        <taxon>Microbacteriaceae</taxon>
        <taxon>Microbacterium</taxon>
    </lineage>
</organism>
<evidence type="ECO:0000313" key="4">
    <source>
        <dbReference type="EMBL" id="MEF2256295.1"/>
    </source>
</evidence>
<dbReference type="Gene3D" id="3.90.245.10">
    <property type="entry name" value="Ribonucleoside hydrolase-like"/>
    <property type="match status" value="1"/>
</dbReference>
<dbReference type="Proteomes" id="UP001351900">
    <property type="component" value="Unassembled WGS sequence"/>
</dbReference>
<keyword evidence="5" id="KW-1185">Reference proteome</keyword>